<accession>B4VTV8</accession>
<name>B4VTV8_9CYAN</name>
<dbReference type="Proteomes" id="UP000003835">
    <property type="component" value="Unassembled WGS sequence"/>
</dbReference>
<gene>
    <name evidence="1" type="ORF">MC7420_6169</name>
</gene>
<dbReference type="STRING" id="118168.MC7420_6169"/>
<sequence>MVKTVPNGYPYYPSQDGGRDSRFWVMSQKARLRYDEE</sequence>
<dbReference type="HOGENOM" id="CLU_3342466_0_0_3"/>
<proteinExistence type="predicted"/>
<protein>
    <submittedName>
        <fullName evidence="1">Uncharacterized protein</fullName>
    </submittedName>
</protein>
<dbReference type="EMBL" id="DS989852">
    <property type="protein sequence ID" value="EDX74691.1"/>
    <property type="molecule type" value="Genomic_DNA"/>
</dbReference>
<evidence type="ECO:0000313" key="1">
    <source>
        <dbReference type="EMBL" id="EDX74691.1"/>
    </source>
</evidence>
<organism evidence="1 2">
    <name type="scientific">Coleofasciculus chthonoplastes PCC 7420</name>
    <dbReference type="NCBI Taxonomy" id="118168"/>
    <lineage>
        <taxon>Bacteria</taxon>
        <taxon>Bacillati</taxon>
        <taxon>Cyanobacteriota</taxon>
        <taxon>Cyanophyceae</taxon>
        <taxon>Coleofasciculales</taxon>
        <taxon>Coleofasciculaceae</taxon>
        <taxon>Coleofasciculus</taxon>
    </lineage>
</organism>
<reference evidence="1 2" key="1">
    <citation type="submission" date="2008-07" db="EMBL/GenBank/DDBJ databases">
        <authorList>
            <person name="Tandeau de Marsac N."/>
            <person name="Ferriera S."/>
            <person name="Johnson J."/>
            <person name="Kravitz S."/>
            <person name="Beeson K."/>
            <person name="Sutton G."/>
            <person name="Rogers Y.-H."/>
            <person name="Friedman R."/>
            <person name="Frazier M."/>
            <person name="Venter J.C."/>
        </authorList>
    </citation>
    <scope>NUCLEOTIDE SEQUENCE [LARGE SCALE GENOMIC DNA]</scope>
    <source>
        <strain evidence="1 2">PCC 7420</strain>
    </source>
</reference>
<dbReference type="AlphaFoldDB" id="B4VTV8"/>
<keyword evidence="2" id="KW-1185">Reference proteome</keyword>
<evidence type="ECO:0000313" key="2">
    <source>
        <dbReference type="Proteomes" id="UP000003835"/>
    </source>
</evidence>